<dbReference type="EMBL" id="FNDD01000028">
    <property type="protein sequence ID" value="SDH76312.1"/>
    <property type="molecule type" value="Genomic_DNA"/>
</dbReference>
<feature type="domain" description="AsmA" evidence="2">
    <location>
        <begin position="9"/>
        <end position="579"/>
    </location>
</feature>
<sequence>MKKLWSGVVILLIVSLVLIGAAFTALFTPYATTLVNRVLEYSPLDIQARSVHYDYPAHFTFDHAQIHFDRQTLNVDQVQVWLSISQLLDRKVQFDSVLLDGMDLTTDQLKQFSPQLHPLSMQQLAIKNLKLTGEKWQVHELSVQVRNPEWQSSEQILPFGNLQVSAGVWKINQETLSDILIDAEYRPQNSTIYGGSFHWRNAMISGQAEQYGQQWSLVNATINHLNVPENEPLPTLIDLWSPFTSQLFHINSLDLLNSSFSLQGYRINNADISIEDVDLRRSLYQQQHASLSFNADSIDNQQLQLIEPSAKLEFADRRIQIEDFDSEFAEGNVQLSATITPEELVFHQLHASDIKILDHSQQYAQTLRQWLRGFSFVKFDQLDIKRGQIIQTEREPYWQLTGINASGSQLSLVEHHQIGLWDGQAELSANNLSYDQVMSSQAIIELNAEHGRWSISRLFVPLEQGYLDITANGDLNAISQPWQLSAEGDGVPIKPLARYFTTPVSLQGLADFSATLNGLAGDQSMLTHSLSGELKAAIRQGQIQIADGANTPAQSQFSIDDLQLSADRGRIEVNSGNANASLQGSLDLVSRRSNTLALSIQGQCGEFHSDVVSQTISVGPQSQQCLDSKPQQPESTSDNDETADEQTQLQQPSDEAQASPDAIKD</sequence>
<dbReference type="STRING" id="861298.SAMN04488136_12813"/>
<feature type="compositionally biased region" description="Polar residues" evidence="1">
    <location>
        <begin position="619"/>
        <end position="636"/>
    </location>
</feature>
<proteinExistence type="predicted"/>
<accession>A0A1G8F2G7</accession>
<protein>
    <submittedName>
        <fullName evidence="3">AsmA family protein</fullName>
    </submittedName>
</protein>
<dbReference type="Pfam" id="PF05170">
    <property type="entry name" value="AsmA"/>
    <property type="match status" value="1"/>
</dbReference>
<dbReference type="InterPro" id="IPR007844">
    <property type="entry name" value="AsmA"/>
</dbReference>
<evidence type="ECO:0000313" key="3">
    <source>
        <dbReference type="EMBL" id="SDH76312.1"/>
    </source>
</evidence>
<name>A0A1G8F2G7_9VIBR</name>
<reference evidence="3 4" key="1">
    <citation type="submission" date="2016-10" db="EMBL/GenBank/DDBJ databases">
        <authorList>
            <person name="de Groot N.N."/>
        </authorList>
    </citation>
    <scope>NUCLEOTIDE SEQUENCE [LARGE SCALE GENOMIC DNA]</scope>
    <source>
        <strain evidence="3 4">CGMCC 1.10228</strain>
    </source>
</reference>
<evidence type="ECO:0000313" key="4">
    <source>
        <dbReference type="Proteomes" id="UP000198854"/>
    </source>
</evidence>
<keyword evidence="4" id="KW-1185">Reference proteome</keyword>
<dbReference type="PANTHER" id="PTHR30441">
    <property type="entry name" value="DUF748 DOMAIN-CONTAINING PROTEIN"/>
    <property type="match status" value="1"/>
</dbReference>
<dbReference type="PANTHER" id="PTHR30441:SF8">
    <property type="entry name" value="DUF748 DOMAIN-CONTAINING PROTEIN"/>
    <property type="match status" value="1"/>
</dbReference>
<evidence type="ECO:0000256" key="1">
    <source>
        <dbReference type="SAM" id="MobiDB-lite"/>
    </source>
</evidence>
<dbReference type="Proteomes" id="UP000198854">
    <property type="component" value="Unassembled WGS sequence"/>
</dbReference>
<feature type="compositionally biased region" description="Polar residues" evidence="1">
    <location>
        <begin position="645"/>
        <end position="656"/>
    </location>
</feature>
<dbReference type="OrthoDB" id="5912765at2"/>
<dbReference type="RefSeq" id="WP_093277747.1">
    <property type="nucleotide sequence ID" value="NZ_FNDD01000028.1"/>
</dbReference>
<dbReference type="GO" id="GO:0090313">
    <property type="term" value="P:regulation of protein targeting to membrane"/>
    <property type="evidence" value="ECO:0007669"/>
    <property type="project" value="TreeGrafter"/>
</dbReference>
<dbReference type="InterPro" id="IPR052894">
    <property type="entry name" value="AsmA-related"/>
</dbReference>
<gene>
    <name evidence="3" type="ORF">SAMN04488136_12813</name>
</gene>
<feature type="region of interest" description="Disordered" evidence="1">
    <location>
        <begin position="619"/>
        <end position="665"/>
    </location>
</feature>
<dbReference type="AlphaFoldDB" id="A0A1G8F2G7"/>
<organism evidence="3 4">
    <name type="scientific">Vibrio xiamenensis</name>
    <dbReference type="NCBI Taxonomy" id="861298"/>
    <lineage>
        <taxon>Bacteria</taxon>
        <taxon>Pseudomonadati</taxon>
        <taxon>Pseudomonadota</taxon>
        <taxon>Gammaproteobacteria</taxon>
        <taxon>Vibrionales</taxon>
        <taxon>Vibrionaceae</taxon>
        <taxon>Vibrio</taxon>
    </lineage>
</organism>
<evidence type="ECO:0000259" key="2">
    <source>
        <dbReference type="Pfam" id="PF05170"/>
    </source>
</evidence>
<dbReference type="GO" id="GO:0005886">
    <property type="term" value="C:plasma membrane"/>
    <property type="evidence" value="ECO:0007669"/>
    <property type="project" value="TreeGrafter"/>
</dbReference>